<gene>
    <name evidence="3" type="ORF">VOLCADRAFT_87455</name>
</gene>
<dbReference type="OrthoDB" id="552315at2759"/>
<dbReference type="InterPro" id="IPR029052">
    <property type="entry name" value="Metallo-depent_PP-like"/>
</dbReference>
<proteinExistence type="predicted"/>
<feature type="compositionally biased region" description="Low complexity" evidence="1">
    <location>
        <begin position="596"/>
        <end position="606"/>
    </location>
</feature>
<accession>D8TLD9</accession>
<evidence type="ECO:0000256" key="2">
    <source>
        <dbReference type="SAM" id="SignalP"/>
    </source>
</evidence>
<sequence length="648" mass="67060">MYFSSFCGLLAVFLIDGANGNAGSNLAGSVAESGSGGNGSTLRSAAAAVERSRASDLVSLASGLLARWPVAAALLTGDITEAKDVYGSGRQDEREWRMYRDARTALSSIGRVPYNQIYDIRGNHDTFNSGPRCGAEDWYCTYSARAERFGQGGANGTSGTADRGPQARIFIDAVYGSTDGGNGVGGGSACPVAMVVGVDASLDPGMRSPTNFLGVITQSVLDELDEQLAASIAGMRGANCNPPYIAYGHYPLSTIAYPGRRIAGGAAERAASVHQILVRHGVSAYLAGHLHGAFGRKLHRLHAGPIAGTGAADDNPRGHMLELEMVDWKYARTVRLLTVDPGPGGAVGFADFQFIPPRVGNVVAGNHLADARYSPQLAAVYTSAGGCSIGGSADNGDFGGGKAAVTAVVRVMLLPMSPAVPAVPSGTVYLQWSCDAVGANEVGWGVDFGDAGGGSSRPGGTGAHDPRQQHQQQPQGDESSSPAVTSSGAHGNSSNWRNRDRRLQQGAYQMRLESATANYSIFTVDLLGAEGGEFPGAESSFGSSSSDSVYSCPSGYIVVQAVVGVGRRNSSNDDASVESASAKRLLHWQLPPSQPTPSLRPSSPRRSLFESAGPGRAPEWGGTIGSGGAGLSLTLMGMGAVKSLRRNW</sequence>
<feature type="region of interest" description="Disordered" evidence="1">
    <location>
        <begin position="448"/>
        <end position="500"/>
    </location>
</feature>
<feature type="chain" id="PRO_5003123679" description="Calcineurin-like phosphoesterase domain-containing protein" evidence="2">
    <location>
        <begin position="21"/>
        <end position="648"/>
    </location>
</feature>
<name>D8TLD9_VOLCA</name>
<evidence type="ECO:0000256" key="1">
    <source>
        <dbReference type="SAM" id="MobiDB-lite"/>
    </source>
</evidence>
<evidence type="ECO:0000313" key="4">
    <source>
        <dbReference type="Proteomes" id="UP000001058"/>
    </source>
</evidence>
<feature type="region of interest" description="Disordered" evidence="1">
    <location>
        <begin position="589"/>
        <end position="622"/>
    </location>
</feature>
<dbReference type="Gene3D" id="3.60.21.10">
    <property type="match status" value="1"/>
</dbReference>
<dbReference type="KEGG" id="vcn:VOLCADRAFT_87455"/>
<dbReference type="eggNOG" id="KOG0701">
    <property type="taxonomic scope" value="Eukaryota"/>
</dbReference>
<feature type="compositionally biased region" description="Polar residues" evidence="1">
    <location>
        <begin position="476"/>
        <end position="496"/>
    </location>
</feature>
<dbReference type="EMBL" id="GL378326">
    <property type="protein sequence ID" value="EFJ51718.1"/>
    <property type="molecule type" value="Genomic_DNA"/>
</dbReference>
<dbReference type="RefSeq" id="XP_002947128.1">
    <property type="nucleotide sequence ID" value="XM_002947082.1"/>
</dbReference>
<evidence type="ECO:0008006" key="5">
    <source>
        <dbReference type="Google" id="ProtNLM"/>
    </source>
</evidence>
<dbReference type="STRING" id="3068.D8TLD9"/>
<dbReference type="Proteomes" id="UP000001058">
    <property type="component" value="Unassembled WGS sequence"/>
</dbReference>
<dbReference type="SUPFAM" id="SSF56300">
    <property type="entry name" value="Metallo-dependent phosphatases"/>
    <property type="match status" value="1"/>
</dbReference>
<dbReference type="PANTHER" id="PTHR14795:SF0">
    <property type="entry name" value="TRANSMEMBRANE PROTEIN 62"/>
    <property type="match status" value="1"/>
</dbReference>
<dbReference type="InParanoid" id="D8TLD9"/>
<dbReference type="AlphaFoldDB" id="D8TLD9"/>
<reference evidence="3 4" key="1">
    <citation type="journal article" date="2010" name="Science">
        <title>Genomic analysis of organismal complexity in the multicellular green alga Volvox carteri.</title>
        <authorList>
            <person name="Prochnik S.E."/>
            <person name="Umen J."/>
            <person name="Nedelcu A.M."/>
            <person name="Hallmann A."/>
            <person name="Miller S.M."/>
            <person name="Nishii I."/>
            <person name="Ferris P."/>
            <person name="Kuo A."/>
            <person name="Mitros T."/>
            <person name="Fritz-Laylin L.K."/>
            <person name="Hellsten U."/>
            <person name="Chapman J."/>
            <person name="Simakov O."/>
            <person name="Rensing S.A."/>
            <person name="Terry A."/>
            <person name="Pangilinan J."/>
            <person name="Kapitonov V."/>
            <person name="Jurka J."/>
            <person name="Salamov A."/>
            <person name="Shapiro H."/>
            <person name="Schmutz J."/>
            <person name="Grimwood J."/>
            <person name="Lindquist E."/>
            <person name="Lucas S."/>
            <person name="Grigoriev I.V."/>
            <person name="Schmitt R."/>
            <person name="Kirk D."/>
            <person name="Rokhsar D.S."/>
        </authorList>
    </citation>
    <scope>NUCLEOTIDE SEQUENCE [LARGE SCALE GENOMIC DNA]</scope>
    <source>
        <strain evidence="4">f. Nagariensis / Eve</strain>
    </source>
</reference>
<organism evidence="4">
    <name type="scientific">Volvox carteri f. nagariensis</name>
    <dbReference type="NCBI Taxonomy" id="3068"/>
    <lineage>
        <taxon>Eukaryota</taxon>
        <taxon>Viridiplantae</taxon>
        <taxon>Chlorophyta</taxon>
        <taxon>core chlorophytes</taxon>
        <taxon>Chlorophyceae</taxon>
        <taxon>CS clade</taxon>
        <taxon>Chlamydomonadales</taxon>
        <taxon>Volvocaceae</taxon>
        <taxon>Volvox</taxon>
    </lineage>
</organism>
<dbReference type="PANTHER" id="PTHR14795">
    <property type="entry name" value="HELICASE RELATED"/>
    <property type="match status" value="1"/>
</dbReference>
<keyword evidence="4" id="KW-1185">Reference proteome</keyword>
<protein>
    <recommendedName>
        <fullName evidence="5">Calcineurin-like phosphoesterase domain-containing protein</fullName>
    </recommendedName>
</protein>
<keyword evidence="2" id="KW-0732">Signal</keyword>
<feature type="signal peptide" evidence="2">
    <location>
        <begin position="1"/>
        <end position="20"/>
    </location>
</feature>
<evidence type="ECO:0000313" key="3">
    <source>
        <dbReference type="EMBL" id="EFJ51718.1"/>
    </source>
</evidence>
<dbReference type="GeneID" id="9620091"/>
<feature type="compositionally biased region" description="Gly residues" evidence="1">
    <location>
        <begin position="450"/>
        <end position="462"/>
    </location>
</feature>